<proteinExistence type="predicted"/>
<evidence type="ECO:0000313" key="3">
    <source>
        <dbReference type="Proteomes" id="UP000256873"/>
    </source>
</evidence>
<dbReference type="EMBL" id="QQWC01000005">
    <property type="protein sequence ID" value="REJ40140.1"/>
    <property type="molecule type" value="Genomic_DNA"/>
</dbReference>
<sequence>MTELNSMVVVKDNAIEIERQEELKDFLQEQEQQVLEQFKPGTFGCHELLDRTAMVSDSLERFIVSHPACVQNPEWYALARQAAEALHILYQKVGAVHLKGD</sequence>
<name>A0A3E0KXZ0_9CHRO</name>
<accession>A0A3E0KXZ0</accession>
<gene>
    <name evidence="2" type="ORF">DWQ54_17470</name>
</gene>
<comment type="caution">
    <text evidence="2">The sequence shown here is derived from an EMBL/GenBank/DDBJ whole genome shotgun (WGS) entry which is preliminary data.</text>
</comment>
<protein>
    <submittedName>
        <fullName evidence="2">Uncharacterized protein</fullName>
    </submittedName>
</protein>
<keyword evidence="1" id="KW-0175">Coiled coil</keyword>
<evidence type="ECO:0000256" key="1">
    <source>
        <dbReference type="SAM" id="Coils"/>
    </source>
</evidence>
<organism evidence="2 3">
    <name type="scientific">Microcystis flos-aquae TF09</name>
    <dbReference type="NCBI Taxonomy" id="2060473"/>
    <lineage>
        <taxon>Bacteria</taxon>
        <taxon>Bacillati</taxon>
        <taxon>Cyanobacteriota</taxon>
        <taxon>Cyanophyceae</taxon>
        <taxon>Oscillatoriophycideae</taxon>
        <taxon>Chroococcales</taxon>
        <taxon>Microcystaceae</taxon>
        <taxon>Microcystis</taxon>
    </lineage>
</organism>
<reference evidence="2 3" key="1">
    <citation type="submission" date="2017-10" db="EMBL/GenBank/DDBJ databases">
        <title>A large-scale comparative metagenomic study reveals the eutrophication-driven functional interactions in six Microcystis-epibionts communities.</title>
        <authorList>
            <person name="Li Q."/>
            <person name="Lin F."/>
        </authorList>
    </citation>
    <scope>NUCLEOTIDE SEQUENCE [LARGE SCALE GENOMIC DNA]</scope>
    <source>
        <strain evidence="2">TF09</strain>
    </source>
</reference>
<feature type="coiled-coil region" evidence="1">
    <location>
        <begin position="10"/>
        <end position="37"/>
    </location>
</feature>
<dbReference type="AlphaFoldDB" id="A0A3E0KXZ0"/>
<dbReference type="Proteomes" id="UP000256873">
    <property type="component" value="Unassembled WGS sequence"/>
</dbReference>
<evidence type="ECO:0000313" key="2">
    <source>
        <dbReference type="EMBL" id="REJ40140.1"/>
    </source>
</evidence>